<reference evidence="3 4" key="3">
    <citation type="journal article" date="2010" name="BMC Genomics">
        <title>Transcriptome sequencing and comparative analysis of cucumber flowers with different sex types.</title>
        <authorList>
            <person name="Guo S."/>
            <person name="Zheng Y."/>
            <person name="Joung J.G."/>
            <person name="Liu S."/>
            <person name="Zhang Z."/>
            <person name="Crasta O.R."/>
            <person name="Sobral B.W."/>
            <person name="Xu Y."/>
            <person name="Huang S."/>
            <person name="Fei Z."/>
        </authorList>
    </citation>
    <scope>NUCLEOTIDE SEQUENCE [LARGE SCALE GENOMIC DNA]</scope>
    <source>
        <strain evidence="4">cv. 9930</strain>
    </source>
</reference>
<evidence type="ECO:0000313" key="4">
    <source>
        <dbReference type="Proteomes" id="UP000029981"/>
    </source>
</evidence>
<name>A0A0A0L1X3_CUCSA</name>
<keyword evidence="4" id="KW-1185">Reference proteome</keyword>
<reference evidence="3 4" key="2">
    <citation type="journal article" date="2009" name="PLoS ONE">
        <title>An integrated genetic and cytogenetic map of the cucumber genome.</title>
        <authorList>
            <person name="Ren Y."/>
            <person name="Zhang Z."/>
            <person name="Liu J."/>
            <person name="Staub J.E."/>
            <person name="Han Y."/>
            <person name="Cheng Z."/>
            <person name="Li X."/>
            <person name="Lu J."/>
            <person name="Miao H."/>
            <person name="Kang H."/>
            <person name="Xie B."/>
            <person name="Gu X."/>
            <person name="Wang X."/>
            <person name="Du Y."/>
            <person name="Jin W."/>
            <person name="Huang S."/>
        </authorList>
    </citation>
    <scope>NUCLEOTIDE SEQUENCE [LARGE SCALE GENOMIC DNA]</scope>
    <source>
        <strain evidence="4">cv. 9930</strain>
    </source>
</reference>
<dbReference type="AlphaFoldDB" id="A0A0A0L1X3"/>
<feature type="region of interest" description="Disordered" evidence="1">
    <location>
        <begin position="59"/>
        <end position="88"/>
    </location>
</feature>
<dbReference type="EMBL" id="CM002925">
    <property type="protein sequence ID" value="KGN54151.1"/>
    <property type="molecule type" value="Genomic_DNA"/>
</dbReference>
<accession>A0A0A0L1X3</accession>
<evidence type="ECO:0000256" key="2">
    <source>
        <dbReference type="SAM" id="Phobius"/>
    </source>
</evidence>
<evidence type="ECO:0000313" key="3">
    <source>
        <dbReference type="EMBL" id="KGN54151.1"/>
    </source>
</evidence>
<feature type="compositionally biased region" description="Polar residues" evidence="1">
    <location>
        <begin position="59"/>
        <end position="72"/>
    </location>
</feature>
<dbReference type="Proteomes" id="UP000029981">
    <property type="component" value="Chromosome 4"/>
</dbReference>
<reference evidence="3 4" key="1">
    <citation type="journal article" date="2009" name="Nat. Genet.">
        <title>The genome of the cucumber, Cucumis sativus L.</title>
        <authorList>
            <person name="Huang S."/>
            <person name="Li R."/>
            <person name="Zhang Z."/>
            <person name="Li L."/>
            <person name="Gu X."/>
            <person name="Fan W."/>
            <person name="Lucas W.J."/>
            <person name="Wang X."/>
            <person name="Xie B."/>
            <person name="Ni P."/>
            <person name="Ren Y."/>
            <person name="Zhu H."/>
            <person name="Li J."/>
            <person name="Lin K."/>
            <person name="Jin W."/>
            <person name="Fei Z."/>
            <person name="Li G."/>
            <person name="Staub J."/>
            <person name="Kilian A."/>
            <person name="van der Vossen E.A."/>
            <person name="Wu Y."/>
            <person name="Guo J."/>
            <person name="He J."/>
            <person name="Jia Z."/>
            <person name="Ren Y."/>
            <person name="Tian G."/>
            <person name="Lu Y."/>
            <person name="Ruan J."/>
            <person name="Qian W."/>
            <person name="Wang M."/>
            <person name="Huang Q."/>
            <person name="Li B."/>
            <person name="Xuan Z."/>
            <person name="Cao J."/>
            <person name="Asan"/>
            <person name="Wu Z."/>
            <person name="Zhang J."/>
            <person name="Cai Q."/>
            <person name="Bai Y."/>
            <person name="Zhao B."/>
            <person name="Han Y."/>
            <person name="Li Y."/>
            <person name="Li X."/>
            <person name="Wang S."/>
            <person name="Shi Q."/>
            <person name="Liu S."/>
            <person name="Cho W.K."/>
            <person name="Kim J.Y."/>
            <person name="Xu Y."/>
            <person name="Heller-Uszynska K."/>
            <person name="Miao H."/>
            <person name="Cheng Z."/>
            <person name="Zhang S."/>
            <person name="Wu J."/>
            <person name="Yang Y."/>
            <person name="Kang H."/>
            <person name="Li M."/>
            <person name="Liang H."/>
            <person name="Ren X."/>
            <person name="Shi Z."/>
            <person name="Wen M."/>
            <person name="Jian M."/>
            <person name="Yang H."/>
            <person name="Zhang G."/>
            <person name="Yang Z."/>
            <person name="Chen R."/>
            <person name="Liu S."/>
            <person name="Li J."/>
            <person name="Ma L."/>
            <person name="Liu H."/>
            <person name="Zhou Y."/>
            <person name="Zhao J."/>
            <person name="Fang X."/>
            <person name="Li G."/>
            <person name="Fang L."/>
            <person name="Li Y."/>
            <person name="Liu D."/>
            <person name="Zheng H."/>
            <person name="Zhang Y."/>
            <person name="Qin N."/>
            <person name="Li Z."/>
            <person name="Yang G."/>
            <person name="Yang S."/>
            <person name="Bolund L."/>
            <person name="Kristiansen K."/>
            <person name="Zheng H."/>
            <person name="Li S."/>
            <person name="Zhang X."/>
            <person name="Yang H."/>
            <person name="Wang J."/>
            <person name="Sun R."/>
            <person name="Zhang B."/>
            <person name="Jiang S."/>
            <person name="Wang J."/>
            <person name="Du Y."/>
            <person name="Li S."/>
        </authorList>
    </citation>
    <scope>NUCLEOTIDE SEQUENCE [LARGE SCALE GENOMIC DNA]</scope>
    <source>
        <strain evidence="4">cv. 9930</strain>
    </source>
</reference>
<sequence length="88" mass="9660">MKIPRTIGALVCLIALVLISIFICFPIRIHHHRSTHLVPTAALIESRRLLLSSLSSFSINGNKMNSSRSTEASLRVAPPSKSNPTQNK</sequence>
<keyword evidence="2" id="KW-1133">Transmembrane helix</keyword>
<keyword evidence="2" id="KW-0812">Transmembrane</keyword>
<dbReference type="Gramene" id="KGN54151">
    <property type="protein sequence ID" value="KGN54151"/>
    <property type="gene ID" value="Csa_4G290180"/>
</dbReference>
<evidence type="ECO:0000256" key="1">
    <source>
        <dbReference type="SAM" id="MobiDB-lite"/>
    </source>
</evidence>
<protein>
    <submittedName>
        <fullName evidence="3">Uncharacterized protein</fullName>
    </submittedName>
</protein>
<keyword evidence="2" id="KW-0472">Membrane</keyword>
<reference evidence="3 4" key="4">
    <citation type="journal article" date="2011" name="BMC Genomics">
        <title>RNA-Seq improves annotation of protein-coding genes in the cucumber genome.</title>
        <authorList>
            <person name="Li Z."/>
            <person name="Zhang Z."/>
            <person name="Yan P."/>
            <person name="Huang S."/>
            <person name="Fei Z."/>
            <person name="Lin K."/>
        </authorList>
    </citation>
    <scope>NUCLEOTIDE SEQUENCE [LARGE SCALE GENOMIC DNA]</scope>
    <source>
        <strain evidence="4">cv. 9930</strain>
    </source>
</reference>
<gene>
    <name evidence="3" type="ORF">Csa_4G290180</name>
</gene>
<organism evidence="3 4">
    <name type="scientific">Cucumis sativus</name>
    <name type="common">Cucumber</name>
    <dbReference type="NCBI Taxonomy" id="3659"/>
    <lineage>
        <taxon>Eukaryota</taxon>
        <taxon>Viridiplantae</taxon>
        <taxon>Streptophyta</taxon>
        <taxon>Embryophyta</taxon>
        <taxon>Tracheophyta</taxon>
        <taxon>Spermatophyta</taxon>
        <taxon>Magnoliopsida</taxon>
        <taxon>eudicotyledons</taxon>
        <taxon>Gunneridae</taxon>
        <taxon>Pentapetalae</taxon>
        <taxon>rosids</taxon>
        <taxon>fabids</taxon>
        <taxon>Cucurbitales</taxon>
        <taxon>Cucurbitaceae</taxon>
        <taxon>Benincaseae</taxon>
        <taxon>Cucumis</taxon>
    </lineage>
</organism>
<proteinExistence type="predicted"/>
<feature type="transmembrane region" description="Helical" evidence="2">
    <location>
        <begin position="6"/>
        <end position="27"/>
    </location>
</feature>